<comment type="caution">
    <text evidence="6">The sequence shown here is derived from an EMBL/GenBank/DDBJ whole genome shotgun (WGS) entry which is preliminary data.</text>
</comment>
<keyword evidence="4" id="KW-0804">Transcription</keyword>
<dbReference type="Pfam" id="PF03466">
    <property type="entry name" value="LysR_substrate"/>
    <property type="match status" value="1"/>
</dbReference>
<dbReference type="PANTHER" id="PTHR30118">
    <property type="entry name" value="HTH-TYPE TRANSCRIPTIONAL REGULATOR LEUO-RELATED"/>
    <property type="match status" value="1"/>
</dbReference>
<dbReference type="SUPFAM" id="SSF53850">
    <property type="entry name" value="Periplasmic binding protein-like II"/>
    <property type="match status" value="1"/>
</dbReference>
<dbReference type="SUPFAM" id="SSF46785">
    <property type="entry name" value="Winged helix' DNA-binding domain"/>
    <property type="match status" value="1"/>
</dbReference>
<dbReference type="Gene3D" id="1.10.10.10">
    <property type="entry name" value="Winged helix-like DNA-binding domain superfamily/Winged helix DNA-binding domain"/>
    <property type="match status" value="1"/>
</dbReference>
<evidence type="ECO:0000313" key="7">
    <source>
        <dbReference type="Proteomes" id="UP000668403"/>
    </source>
</evidence>
<evidence type="ECO:0000256" key="4">
    <source>
        <dbReference type="ARBA" id="ARBA00023163"/>
    </source>
</evidence>
<dbReference type="InterPro" id="IPR036390">
    <property type="entry name" value="WH_DNA-bd_sf"/>
</dbReference>
<dbReference type="PRINTS" id="PR00039">
    <property type="entry name" value="HTHLYSR"/>
</dbReference>
<dbReference type="Proteomes" id="UP000668403">
    <property type="component" value="Unassembled WGS sequence"/>
</dbReference>
<dbReference type="PROSITE" id="PS50931">
    <property type="entry name" value="HTH_LYSR"/>
    <property type="match status" value="1"/>
</dbReference>
<accession>A0A939TTX3</accession>
<dbReference type="InterPro" id="IPR000847">
    <property type="entry name" value="LysR_HTH_N"/>
</dbReference>
<dbReference type="GO" id="GO:0003700">
    <property type="term" value="F:DNA-binding transcription factor activity"/>
    <property type="evidence" value="ECO:0007669"/>
    <property type="project" value="InterPro"/>
</dbReference>
<evidence type="ECO:0000256" key="2">
    <source>
        <dbReference type="ARBA" id="ARBA00023015"/>
    </source>
</evidence>
<proteinExistence type="inferred from homology"/>
<dbReference type="GO" id="GO:0003677">
    <property type="term" value="F:DNA binding"/>
    <property type="evidence" value="ECO:0007669"/>
    <property type="project" value="UniProtKB-KW"/>
</dbReference>
<dbReference type="RefSeq" id="WP_208237026.1">
    <property type="nucleotide sequence ID" value="NZ_BAAAQU010000001.1"/>
</dbReference>
<reference evidence="6" key="1">
    <citation type="submission" date="2021-03" db="EMBL/GenBank/DDBJ databases">
        <title>Leucobacter chromiisoli sp. nov., isolated from chromium-containing soil of chemical plant.</title>
        <authorList>
            <person name="Xu Z."/>
        </authorList>
    </citation>
    <scope>NUCLEOTIDE SEQUENCE</scope>
    <source>
        <strain evidence="6">K 70/01</strain>
    </source>
</reference>
<evidence type="ECO:0000256" key="1">
    <source>
        <dbReference type="ARBA" id="ARBA00009437"/>
    </source>
</evidence>
<keyword evidence="2" id="KW-0805">Transcription regulation</keyword>
<comment type="similarity">
    <text evidence="1">Belongs to the LysR transcriptional regulatory family.</text>
</comment>
<dbReference type="Pfam" id="PF00126">
    <property type="entry name" value="HTH_1"/>
    <property type="match status" value="1"/>
</dbReference>
<dbReference type="InterPro" id="IPR050389">
    <property type="entry name" value="LysR-type_TF"/>
</dbReference>
<keyword evidence="7" id="KW-1185">Reference proteome</keyword>
<dbReference type="InterPro" id="IPR005119">
    <property type="entry name" value="LysR_subst-bd"/>
</dbReference>
<dbReference type="Gene3D" id="3.40.190.10">
    <property type="entry name" value="Periplasmic binding protein-like II"/>
    <property type="match status" value="2"/>
</dbReference>
<keyword evidence="3" id="KW-0238">DNA-binding</keyword>
<organism evidence="6 7">
    <name type="scientific">Leucobacter tardus</name>
    <dbReference type="NCBI Taxonomy" id="501483"/>
    <lineage>
        <taxon>Bacteria</taxon>
        <taxon>Bacillati</taxon>
        <taxon>Actinomycetota</taxon>
        <taxon>Actinomycetes</taxon>
        <taxon>Micrococcales</taxon>
        <taxon>Microbacteriaceae</taxon>
        <taxon>Leucobacter</taxon>
    </lineage>
</organism>
<dbReference type="InterPro" id="IPR036388">
    <property type="entry name" value="WH-like_DNA-bd_sf"/>
</dbReference>
<dbReference type="EMBL" id="JAGFBF010000001">
    <property type="protein sequence ID" value="MBO2989160.1"/>
    <property type="molecule type" value="Genomic_DNA"/>
</dbReference>
<feature type="domain" description="HTH lysR-type" evidence="5">
    <location>
        <begin position="9"/>
        <end position="66"/>
    </location>
</feature>
<evidence type="ECO:0000313" key="6">
    <source>
        <dbReference type="EMBL" id="MBO2989160.1"/>
    </source>
</evidence>
<evidence type="ECO:0000256" key="3">
    <source>
        <dbReference type="ARBA" id="ARBA00023125"/>
    </source>
</evidence>
<dbReference type="PANTHER" id="PTHR30118:SF15">
    <property type="entry name" value="TRANSCRIPTIONAL REGULATORY PROTEIN"/>
    <property type="match status" value="1"/>
</dbReference>
<evidence type="ECO:0000259" key="5">
    <source>
        <dbReference type="PROSITE" id="PS50931"/>
    </source>
</evidence>
<dbReference type="AlphaFoldDB" id="A0A939TTX3"/>
<protein>
    <submittedName>
        <fullName evidence="6">LysR family transcriptional regulator</fullName>
    </submittedName>
</protein>
<gene>
    <name evidence="6" type="ORF">J4H85_04005</name>
</gene>
<sequence length="304" mass="33407">MNSIDLRRIDLNLLVVFQALMQEGNVTRAAVKLSLSQSAVSAALSRLRKLFGDPLFERSRTGVLPTWRALEISARLAPTLASIADVIFEEPEFEPTSSTRVIHLAMSDDIEIVLAPWLAQRKAERGWTVEFAIHQTNSTLWESSVANDRTDIALAMPPTHISSTFQSETLFSSGYLCLYNADLLAVSNPITAEEYVNADHIRVSYDVQRGWVDDLMAARGHKRKTLCAISHFSGLAALLPTTPAIATFPAYAARALARVTGLTLSPVPIQAPQFAIAAIWSTQSDGSSENVWIRRILAEFAQSI</sequence>
<name>A0A939TTX3_9MICO</name>